<dbReference type="InterPro" id="IPR017475">
    <property type="entry name" value="EPS_sugar_tfrase"/>
</dbReference>
<dbReference type="InterPro" id="IPR036291">
    <property type="entry name" value="NAD(P)-bd_dom_sf"/>
</dbReference>
<feature type="transmembrane region" description="Helical" evidence="7">
    <location>
        <begin position="79"/>
        <end position="99"/>
    </location>
</feature>
<dbReference type="PATRIC" id="fig|360411.5.peg.3580"/>
<dbReference type="AlphaFoldDB" id="A0A0P6X6Q2"/>
<proteinExistence type="inferred from homology"/>
<dbReference type="PANTHER" id="PTHR30576:SF10">
    <property type="entry name" value="SLL5057 PROTEIN"/>
    <property type="match status" value="1"/>
</dbReference>
<feature type="transmembrane region" description="Helical" evidence="7">
    <location>
        <begin position="51"/>
        <end position="73"/>
    </location>
</feature>
<feature type="transmembrane region" description="Helical" evidence="7">
    <location>
        <begin position="415"/>
        <end position="432"/>
    </location>
</feature>
<dbReference type="GO" id="GO:0016780">
    <property type="term" value="F:phosphotransferase activity, for other substituted phosphate groups"/>
    <property type="evidence" value="ECO:0007669"/>
    <property type="project" value="TreeGrafter"/>
</dbReference>
<evidence type="ECO:0000256" key="1">
    <source>
        <dbReference type="ARBA" id="ARBA00004141"/>
    </source>
</evidence>
<feature type="transmembrane region" description="Helical" evidence="7">
    <location>
        <begin position="246"/>
        <end position="270"/>
    </location>
</feature>
<accession>A0A0P6X6Q2</accession>
<dbReference type="Pfam" id="PF13727">
    <property type="entry name" value="CoA_binding_3"/>
    <property type="match status" value="1"/>
</dbReference>
<dbReference type="Pfam" id="PF02397">
    <property type="entry name" value="Bac_transf"/>
    <property type="match status" value="1"/>
</dbReference>
<evidence type="ECO:0000256" key="5">
    <source>
        <dbReference type="ARBA" id="ARBA00022989"/>
    </source>
</evidence>
<dbReference type="EMBL" id="LGHJ01000009">
    <property type="protein sequence ID" value="KPL77637.1"/>
    <property type="molecule type" value="Genomic_DNA"/>
</dbReference>
<feature type="transmembrane region" description="Helical" evidence="7">
    <location>
        <begin position="20"/>
        <end position="39"/>
    </location>
</feature>
<feature type="domain" description="Bacterial sugar transferase" evidence="8">
    <location>
        <begin position="244"/>
        <end position="432"/>
    </location>
</feature>
<keyword evidence="5 7" id="KW-1133">Transmembrane helix</keyword>
<evidence type="ECO:0000313" key="9">
    <source>
        <dbReference type="EMBL" id="KPL77637.1"/>
    </source>
</evidence>
<evidence type="ECO:0000256" key="2">
    <source>
        <dbReference type="ARBA" id="ARBA00006464"/>
    </source>
</evidence>
<dbReference type="Proteomes" id="UP000050514">
    <property type="component" value="Unassembled WGS sequence"/>
</dbReference>
<evidence type="ECO:0000256" key="4">
    <source>
        <dbReference type="ARBA" id="ARBA00022692"/>
    </source>
</evidence>
<gene>
    <name evidence="9" type="ORF">AC812_03490</name>
</gene>
<name>A0A0P6X6Q2_9CHLR</name>
<comment type="caution">
    <text evidence="9">The sequence shown here is derived from an EMBL/GenBank/DDBJ whole genome shotgun (WGS) entry which is preliminary data.</text>
</comment>
<keyword evidence="3" id="KW-0808">Transferase</keyword>
<dbReference type="NCBIfam" id="TIGR03025">
    <property type="entry name" value="EPS_sugtrans"/>
    <property type="match status" value="1"/>
</dbReference>
<evidence type="ECO:0000256" key="3">
    <source>
        <dbReference type="ARBA" id="ARBA00022679"/>
    </source>
</evidence>
<evidence type="ECO:0000256" key="7">
    <source>
        <dbReference type="SAM" id="Phobius"/>
    </source>
</evidence>
<evidence type="ECO:0000313" key="10">
    <source>
        <dbReference type="Proteomes" id="UP000050514"/>
    </source>
</evidence>
<sequence length="438" mass="50547">MDEWFSFARPLPRAPQIEVLLYPVFAVVWVLMLLLFSVYDGRRNFRVVDELTSLTSASVLATVALAGFLYLSFREYSRVLFLTFAVVSFGLLVGVRLFYRLLFRLRAHENGAARRRVLILGAGPVGRKIAEQIRKFEENGLELAGFLDDDPLKLKLPLVLDKIDQAVSVIRRENIEDVIIALPSRVWSRINALVSQLHELPVRVWVAPDYYTLALHRARVEEMAGIPLIDLRAPALDDYQRLVKRIFDLTVTFLLLPFVLPVMGVIAIAIKLDSPGPVIFHQTRVGENGKLFQMLKFRSMVQNADQMRHVIETVDEKGRIIQDKRKPDPRVTKVGRFLRRTSLDELPQLFNVLKGEMSLVGPRPELPHLVEQYELWQRRRFAVPQGITGWWQVNGRSDKPMHQHTEDDLYYVQNYSLWLDILILFKTLLAVLRRKGAY</sequence>
<organism evidence="9 10">
    <name type="scientific">Bellilinea caldifistulae</name>
    <dbReference type="NCBI Taxonomy" id="360411"/>
    <lineage>
        <taxon>Bacteria</taxon>
        <taxon>Bacillati</taxon>
        <taxon>Chloroflexota</taxon>
        <taxon>Anaerolineae</taxon>
        <taxon>Anaerolineales</taxon>
        <taxon>Anaerolineaceae</taxon>
        <taxon>Bellilinea</taxon>
    </lineage>
</organism>
<evidence type="ECO:0000259" key="8">
    <source>
        <dbReference type="Pfam" id="PF02397"/>
    </source>
</evidence>
<dbReference type="SUPFAM" id="SSF51735">
    <property type="entry name" value="NAD(P)-binding Rossmann-fold domains"/>
    <property type="match status" value="1"/>
</dbReference>
<keyword evidence="10" id="KW-1185">Reference proteome</keyword>
<dbReference type="GO" id="GO:0016020">
    <property type="term" value="C:membrane"/>
    <property type="evidence" value="ECO:0007669"/>
    <property type="project" value="UniProtKB-SubCell"/>
</dbReference>
<evidence type="ECO:0000256" key="6">
    <source>
        <dbReference type="ARBA" id="ARBA00023136"/>
    </source>
</evidence>
<dbReference type="InterPro" id="IPR003362">
    <property type="entry name" value="Bact_transf"/>
</dbReference>
<comment type="subcellular location">
    <subcellularLocation>
        <location evidence="1">Membrane</location>
        <topology evidence="1">Multi-pass membrane protein</topology>
    </subcellularLocation>
</comment>
<keyword evidence="4 7" id="KW-0812">Transmembrane</keyword>
<dbReference type="PANTHER" id="PTHR30576">
    <property type="entry name" value="COLANIC BIOSYNTHESIS UDP-GLUCOSE LIPID CARRIER TRANSFERASE"/>
    <property type="match status" value="1"/>
</dbReference>
<dbReference type="Gene3D" id="3.40.50.720">
    <property type="entry name" value="NAD(P)-binding Rossmann-like Domain"/>
    <property type="match status" value="1"/>
</dbReference>
<keyword evidence="6 7" id="KW-0472">Membrane</keyword>
<reference evidence="9 10" key="1">
    <citation type="submission" date="2015-07" db="EMBL/GenBank/DDBJ databases">
        <title>Draft genome of Bellilinea caldifistulae DSM 17877.</title>
        <authorList>
            <person name="Hemp J."/>
            <person name="Ward L.M."/>
            <person name="Pace L.A."/>
            <person name="Fischer W.W."/>
        </authorList>
    </citation>
    <scope>NUCLEOTIDE SEQUENCE [LARGE SCALE GENOMIC DNA]</scope>
    <source>
        <strain evidence="9 10">GOMI-1</strain>
    </source>
</reference>
<comment type="similarity">
    <text evidence="2">Belongs to the bacterial sugar transferase family.</text>
</comment>
<protein>
    <recommendedName>
        <fullName evidence="8">Bacterial sugar transferase domain-containing protein</fullName>
    </recommendedName>
</protein>
<dbReference type="STRING" id="360411.AC812_03490"/>